<feature type="coiled-coil region" evidence="1">
    <location>
        <begin position="809"/>
        <end position="843"/>
    </location>
</feature>
<feature type="chain" id="PRO_5035241167" evidence="3">
    <location>
        <begin position="23"/>
        <end position="1794"/>
    </location>
</feature>
<dbReference type="EMBL" id="JAGFMF010012102">
    <property type="protein sequence ID" value="KAG8507499.1"/>
    <property type="molecule type" value="Genomic_DNA"/>
</dbReference>
<feature type="signal peptide" evidence="3">
    <location>
        <begin position="1"/>
        <end position="22"/>
    </location>
</feature>
<protein>
    <submittedName>
        <fullName evidence="4">Coiled-coil domain-containing protein 40</fullName>
    </submittedName>
</protein>
<feature type="region of interest" description="Disordered" evidence="2">
    <location>
        <begin position="671"/>
        <end position="748"/>
    </location>
</feature>
<sequence length="1794" mass="195031">MQTDPFSLCLLWGLVLLRKGRPVLQGATPAPSQGPTGLLSTLYLGPAKLLALPSGPSSWPTGSWPRGPGSGICPSSRRQLGTRSPLLPRGALGLDWGHLSTASISESPESMGRICGSCGAVGAWGCVPYTSPRPPPSAPASSQLCPGPAPASPPGHFWGPVCQQDRLPGPACHGHGMAATVGGHGTQPTGGNPGPELPRAALGSGHRVRLAKTSPCALPSAREQDGVGLGNAGRTSDAGWTHGHLLQHPGRPSSPTPRHLVLPGAPTLRLKERDQPGREPHQEAMPRGTQGDSGLLRPCPEGTAVPCAPCSAAAGLLQGKTHRTPQGQGPGQRPGSTDKTLDPRRGCGAAAGPSAPTAALAPCAPAGPATCPRPAPAGPQTLPAAPPGPIPTRVPQLGPDSRSGAAAPPPLLPPGIRPPACPWPVSARPDPAPRGKAGPRGLSKRALALSVCLKHIAPECGSCLAQEGNDTHQAGHPSSTSALCCHPSWYCRRFVETAPGGQSRADGWSCRGSCARLDIVTRLHGLAPSAHKWHNGRAARAPACPPPPQHQRVVPAPPDVDVSPSNRRWRSREARPAEAAGAPEHSEGDVATSGEFGSEGSFGLEGGLGWEGEFESEMDALSIEGKVSSTNLSYSDTSPWALLTGEPGQGLAGLPRREEVQPAEMEQVDMATGTPARVPVSPQPAGPEPPTPEASKLKRARGKASPSVARHHLRLSLASTTSSAAEGGVLDSEGSPLQEPGEVDTPDDLAWESSLSATFLGRLQQLSPEEEALVERTESEGSEAAEDTSQLVVLDPDHPLMIRFQAALKTFLNRQTEKLKLELQELNSAAKQSRLQRQELGVELYGVQQHLARLQMQLEKNHDRHAVAACARRQKEEELHGVRLHYTRTFQAANEERKKLASLQAELEALSLQLFYMQNVDQDVRDDILVMRQVVKKAEAERARAEMDKKKQDLYVDQLTSQAKQLEEQSALLEAQHCAQAEDTRALRKAVSEACTEIDVINVEKKHILQQWATSLVGMKNRDEAHRTIQEALRECEHQVKSVEGELEAYKKSIVKEEEQNEKLASILNRTDMASGLLQKLTSQCLARQEALKNEFNTYRLALQETEATLEKAHAEHTVTFGELQTLRQNIQNELELRRKMDASIAEKLQEHMTSNKMTKYFRQLILKLQKERTNLRTGGGGGWADVPQPGVPCGGWPSVPPILSQEAVPPALPSRSSSHCLPGSRRGAERARGCAGGSDGSPPPAQVTHLSKIDGEIAQGTLDITNTSCRLDAHRKALAELDQEVQKVNELITNSENEIARRTILIERKQGLINFCNKQLEQMLSELGGEEVGPLELEIKRLTKLIEEHEGSVVRAQVTWLRLQQDMVAAMQEREEQLAALLMSRKELHILEQKKLRIESKIELEQREHKEIERHRRGLDGDLKKLNLLMSRQRSSAEELQQGTLVTEGEFLRALKVGPVWGTAGARVTEGEFLRALKVGPGGPSSRAVGVHVTEGEFLRAEGGPSSGAVGVHVTEGEFLCALKASERETLEMQEKLNQLNEEKEAILNSLVEAEHQIMIWEKKIQLAKEMRASVDSETGQMEIRAMKAEIHRMKVRHKQLLKQQEKMIRDMELAVARRETISTQAEGQCKGDRKLLTRTDFHLRQVELRRRIRDTHQATEESSRTIAELEESQKLLSATLLEKQGELSKMQAETDELDARLSQLTALKRQNLSKLVALQTHLKHLQAVRDGRYVPLFRSRQALKVEQKRLDDRLAALGTILDHVKEEYPQFQEALLRVSQAVASKLEAPGPP</sequence>
<feature type="coiled-coil region" evidence="1">
    <location>
        <begin position="1389"/>
        <end position="1416"/>
    </location>
</feature>
<evidence type="ECO:0000256" key="3">
    <source>
        <dbReference type="SAM" id="SignalP"/>
    </source>
</evidence>
<evidence type="ECO:0000313" key="5">
    <source>
        <dbReference type="Proteomes" id="UP000700334"/>
    </source>
</evidence>
<feature type="compositionally biased region" description="Basic and acidic residues" evidence="2">
    <location>
        <begin position="269"/>
        <end position="284"/>
    </location>
</feature>
<dbReference type="GO" id="GO:0035082">
    <property type="term" value="P:axoneme assembly"/>
    <property type="evidence" value="ECO:0007669"/>
    <property type="project" value="InterPro"/>
</dbReference>
<feature type="compositionally biased region" description="Low complexity" evidence="2">
    <location>
        <begin position="715"/>
        <end position="725"/>
    </location>
</feature>
<feature type="compositionally biased region" description="Low complexity" evidence="2">
    <location>
        <begin position="55"/>
        <end position="67"/>
    </location>
</feature>
<feature type="region of interest" description="Disordered" evidence="2">
    <location>
        <begin position="55"/>
        <end position="81"/>
    </location>
</feature>
<evidence type="ECO:0000256" key="1">
    <source>
        <dbReference type="SAM" id="Coils"/>
    </source>
</evidence>
<feature type="coiled-coil region" evidence="1">
    <location>
        <begin position="1265"/>
        <end position="1299"/>
    </location>
</feature>
<accession>A0A8J6A9T9</accession>
<dbReference type="GO" id="GO:0005576">
    <property type="term" value="C:extracellular region"/>
    <property type="evidence" value="ECO:0007669"/>
    <property type="project" value="GOC"/>
</dbReference>
<dbReference type="Pfam" id="PF08647">
    <property type="entry name" value="BRE1"/>
    <property type="match status" value="1"/>
</dbReference>
<dbReference type="InterPro" id="IPR037386">
    <property type="entry name" value="CCDC40"/>
</dbReference>
<feature type="compositionally biased region" description="Low complexity" evidence="2">
    <location>
        <begin position="593"/>
        <end position="602"/>
    </location>
</feature>
<dbReference type="OrthoDB" id="188741at2759"/>
<feature type="region of interest" description="Disordered" evidence="2">
    <location>
        <begin position="320"/>
        <end position="357"/>
    </location>
</feature>
<keyword evidence="3" id="KW-0732">Signal</keyword>
<feature type="coiled-coil region" evidence="1">
    <location>
        <begin position="1524"/>
        <end position="1605"/>
    </location>
</feature>
<dbReference type="GO" id="GO:0005737">
    <property type="term" value="C:cytoplasm"/>
    <property type="evidence" value="ECO:0007669"/>
    <property type="project" value="TreeGrafter"/>
</dbReference>
<feature type="compositionally biased region" description="Low complexity" evidence="2">
    <location>
        <begin position="346"/>
        <end position="357"/>
    </location>
</feature>
<keyword evidence="5" id="KW-1185">Reference proteome</keyword>
<feature type="region of interest" description="Disordered" evidence="2">
    <location>
        <begin position="1206"/>
        <end position="1248"/>
    </location>
</feature>
<feature type="region of interest" description="Disordered" evidence="2">
    <location>
        <begin position="219"/>
        <end position="297"/>
    </location>
</feature>
<dbReference type="GO" id="GO:0001947">
    <property type="term" value="P:heart looping"/>
    <property type="evidence" value="ECO:0007669"/>
    <property type="project" value="TreeGrafter"/>
</dbReference>
<keyword evidence="1" id="KW-0175">Coiled coil</keyword>
<dbReference type="PANTHER" id="PTHR16275:SF8">
    <property type="entry name" value="COILED-COIL DOMAIN-CONTAINING PROTEIN 40"/>
    <property type="match status" value="1"/>
</dbReference>
<evidence type="ECO:0000256" key="2">
    <source>
        <dbReference type="SAM" id="MobiDB-lite"/>
    </source>
</evidence>
<comment type="caution">
    <text evidence="4">The sequence shown here is derived from an EMBL/GenBank/DDBJ whole genome shotgun (WGS) entry which is preliminary data.</text>
</comment>
<proteinExistence type="predicted"/>
<feature type="compositionally biased region" description="Pro residues" evidence="2">
    <location>
        <begin position="681"/>
        <end position="692"/>
    </location>
</feature>
<reference evidence="4" key="1">
    <citation type="journal article" date="2021" name="Evol. Appl.">
        <title>The genome of the Pyrenean desman and the effects of bottlenecks and inbreeding on the genomic landscape of an endangered species.</title>
        <authorList>
            <person name="Escoda L."/>
            <person name="Castresana J."/>
        </authorList>
    </citation>
    <scope>NUCLEOTIDE SEQUENCE</scope>
    <source>
        <strain evidence="4">IBE-C5619</strain>
    </source>
</reference>
<feature type="coiled-coil region" evidence="1">
    <location>
        <begin position="1682"/>
        <end position="1709"/>
    </location>
</feature>
<feature type="region of interest" description="Disordered" evidence="2">
    <location>
        <begin position="537"/>
        <end position="609"/>
    </location>
</feature>
<dbReference type="GO" id="GO:0060287">
    <property type="term" value="P:epithelial cilium movement involved in determination of left/right asymmetry"/>
    <property type="evidence" value="ECO:0007669"/>
    <property type="project" value="TreeGrafter"/>
</dbReference>
<feature type="compositionally biased region" description="Low complexity" evidence="2">
    <location>
        <begin position="325"/>
        <end position="335"/>
    </location>
</feature>
<dbReference type="PANTHER" id="PTHR16275">
    <property type="entry name" value="COILED-COIL DOMAIN-CONTAINING PROTEIN 40"/>
    <property type="match status" value="1"/>
</dbReference>
<feature type="coiled-coil region" evidence="1">
    <location>
        <begin position="1026"/>
        <end position="1109"/>
    </location>
</feature>
<feature type="coiled-coil region" evidence="1">
    <location>
        <begin position="949"/>
        <end position="976"/>
    </location>
</feature>
<evidence type="ECO:0000313" key="4">
    <source>
        <dbReference type="EMBL" id="KAG8507499.1"/>
    </source>
</evidence>
<gene>
    <name evidence="4" type="ORF">J0S82_013201</name>
</gene>
<dbReference type="GO" id="GO:0005929">
    <property type="term" value="C:cilium"/>
    <property type="evidence" value="ECO:0007669"/>
    <property type="project" value="TreeGrafter"/>
</dbReference>
<name>A0A8J6A9T9_GALPY</name>
<organism evidence="4 5">
    <name type="scientific">Galemys pyrenaicus</name>
    <name type="common">Iberian desman</name>
    <name type="synonym">Pyrenean desman</name>
    <dbReference type="NCBI Taxonomy" id="202257"/>
    <lineage>
        <taxon>Eukaryota</taxon>
        <taxon>Metazoa</taxon>
        <taxon>Chordata</taxon>
        <taxon>Craniata</taxon>
        <taxon>Vertebrata</taxon>
        <taxon>Euteleostomi</taxon>
        <taxon>Mammalia</taxon>
        <taxon>Eutheria</taxon>
        <taxon>Laurasiatheria</taxon>
        <taxon>Eulipotyphla</taxon>
        <taxon>Talpidae</taxon>
        <taxon>Galemys</taxon>
    </lineage>
</organism>
<feature type="region of interest" description="Disordered" evidence="2">
    <location>
        <begin position="370"/>
        <end position="413"/>
    </location>
</feature>
<dbReference type="Proteomes" id="UP000700334">
    <property type="component" value="Unassembled WGS sequence"/>
</dbReference>